<dbReference type="SMART" id="SM00271">
    <property type="entry name" value="DnaJ"/>
    <property type="match status" value="1"/>
</dbReference>
<dbReference type="Pfam" id="PF11926">
    <property type="entry name" value="DUF3444"/>
    <property type="match status" value="1"/>
</dbReference>
<dbReference type="InterPro" id="IPR001623">
    <property type="entry name" value="DnaJ_domain"/>
</dbReference>
<dbReference type="AlphaFoldDB" id="A0AAF1AL53"/>
<evidence type="ECO:0000313" key="3">
    <source>
        <dbReference type="EMBL" id="WOG87239.1"/>
    </source>
</evidence>
<keyword evidence="4" id="KW-1185">Reference proteome</keyword>
<protein>
    <recommendedName>
        <fullName evidence="2">J domain-containing protein</fullName>
    </recommendedName>
</protein>
<feature type="region of interest" description="Disordered" evidence="1">
    <location>
        <begin position="142"/>
        <end position="166"/>
    </location>
</feature>
<evidence type="ECO:0000259" key="2">
    <source>
        <dbReference type="PROSITE" id="PS50076"/>
    </source>
</evidence>
<sequence length="779" mass="85736">MDSALLNDESAQQYLDRRLQENDVKGAIEFAIKEQNRFPKLNRLIRFLGNITVQVSPADVEVDWYSVLGVDSSADIKTMKQQYMQLAKDNQLRSKEVHKLLNKAWDTLSNKFSRRDYDIRRKSRQVQPDAFVVKQASSSTQLLQPAPVLHDSSGNKQSSPRPVDSAQAVQMAPDLYNVSENDGRHLTSIPTVTNSTQPIPHVYNLSGNKEPGPRSVSTDTPLIQPALGMHSISGNNRSGLTVIPSDPHLILPQQGQSNIPGNGGSAPNLVPSATQSIHQRPGMYNVSGNVGIGPRLVFSAEESIQPGSGMDNAAGNSRSGPGSISSAQPSILAAPRLYNVWKKIKSNLSSASPSSRSFDPPPGLSSGSGNNPSGLTEVSNAQLFHSAHVNLKRRYEGEDLTSSTSVKVPRTQFKESGICLPPVAGPISTHIKHEKGLSLVEDTGDSSKNVSANNMPAESNGQKGVENEKVIPGVQRETEKVGGSGSKKGNSKKKLADVERNILMEMARNVIINKLKECNASASDNNEHKTADVIEEAATEGPNDDVLKTMEVPDSDFHDFDNDRTKESFAENQVWAVYDEDDGMPRLYALIRKASRRSSKLQVSWLNSAGNMEAELLKWIDSGFHQTCGDFCIQKKQISINLNSFSHRVTGWTKKANLFQIFPKKGDVWALYKNWSPEWNKHTTEEEKHKYEMVEVLSDYDESKGVTIVPLVKVAGLKAVFCKNSDEKEVRMVPKEEIFRFSHQVSSYLLTDQEATNLPNGSKELDPAALPLELLQVIH</sequence>
<feature type="region of interest" description="Disordered" evidence="1">
    <location>
        <begin position="305"/>
        <end position="327"/>
    </location>
</feature>
<dbReference type="CDD" id="cd06257">
    <property type="entry name" value="DnaJ"/>
    <property type="match status" value="1"/>
</dbReference>
<name>A0AAF1AL53_DAUCS</name>
<feature type="region of interest" description="Disordered" evidence="1">
    <location>
        <begin position="349"/>
        <end position="377"/>
    </location>
</feature>
<dbReference type="PANTHER" id="PTHR45089:SF59">
    <property type="entry name" value="DNAJ HEAT SHOCK N-TERMINAL DOMAIN-CONTAINING PROTEIN"/>
    <property type="match status" value="1"/>
</dbReference>
<dbReference type="KEGG" id="dcr:108207404"/>
<reference evidence="3" key="2">
    <citation type="submission" date="2022-03" db="EMBL/GenBank/DDBJ databases">
        <title>Draft title - Genomic analysis of global carrot germplasm unveils the trajectory of domestication and the origin of high carotenoid orange carrot.</title>
        <authorList>
            <person name="Iorizzo M."/>
            <person name="Ellison S."/>
            <person name="Senalik D."/>
            <person name="Macko-Podgorni A."/>
            <person name="Grzebelus D."/>
            <person name="Bostan H."/>
            <person name="Rolling W."/>
            <person name="Curaba J."/>
            <person name="Simon P."/>
        </authorList>
    </citation>
    <scope>NUCLEOTIDE SEQUENCE</scope>
    <source>
        <tissue evidence="3">Leaf</tissue>
    </source>
</reference>
<evidence type="ECO:0000256" key="1">
    <source>
        <dbReference type="SAM" id="MobiDB-lite"/>
    </source>
</evidence>
<gene>
    <name evidence="3" type="ORF">DCAR_0206462</name>
</gene>
<dbReference type="SUPFAM" id="SSF46565">
    <property type="entry name" value="Chaperone J-domain"/>
    <property type="match status" value="1"/>
</dbReference>
<feature type="domain" description="J" evidence="2">
    <location>
        <begin position="63"/>
        <end position="121"/>
    </location>
</feature>
<dbReference type="Proteomes" id="UP000077755">
    <property type="component" value="Chromosome 2"/>
</dbReference>
<dbReference type="Pfam" id="PF00226">
    <property type="entry name" value="DnaJ"/>
    <property type="match status" value="1"/>
</dbReference>
<evidence type="ECO:0000313" key="4">
    <source>
        <dbReference type="Proteomes" id="UP000077755"/>
    </source>
</evidence>
<dbReference type="InterPro" id="IPR036869">
    <property type="entry name" value="J_dom_sf"/>
</dbReference>
<proteinExistence type="predicted"/>
<organism evidence="3 4">
    <name type="scientific">Daucus carota subsp. sativus</name>
    <name type="common">Carrot</name>
    <dbReference type="NCBI Taxonomy" id="79200"/>
    <lineage>
        <taxon>Eukaryota</taxon>
        <taxon>Viridiplantae</taxon>
        <taxon>Streptophyta</taxon>
        <taxon>Embryophyta</taxon>
        <taxon>Tracheophyta</taxon>
        <taxon>Spermatophyta</taxon>
        <taxon>Magnoliopsida</taxon>
        <taxon>eudicotyledons</taxon>
        <taxon>Gunneridae</taxon>
        <taxon>Pentapetalae</taxon>
        <taxon>asterids</taxon>
        <taxon>campanulids</taxon>
        <taxon>Apiales</taxon>
        <taxon>Apiaceae</taxon>
        <taxon>Apioideae</taxon>
        <taxon>Scandiceae</taxon>
        <taxon>Daucinae</taxon>
        <taxon>Daucus</taxon>
        <taxon>Daucus sect. Daucus</taxon>
    </lineage>
</organism>
<dbReference type="PANTHER" id="PTHR45089">
    <property type="entry name" value="DNAJ HEAT SHOCK AMINO-TERMINAL DOMAIN PROTEIN-RELATED"/>
    <property type="match status" value="1"/>
</dbReference>
<feature type="compositionally biased region" description="Low complexity" evidence="1">
    <location>
        <begin position="349"/>
        <end position="375"/>
    </location>
</feature>
<dbReference type="EMBL" id="CP093344">
    <property type="protein sequence ID" value="WOG87239.1"/>
    <property type="molecule type" value="Genomic_DNA"/>
</dbReference>
<reference evidence="3" key="1">
    <citation type="journal article" date="2016" name="Nat. Genet.">
        <title>A high-quality carrot genome assembly provides new insights into carotenoid accumulation and asterid genome evolution.</title>
        <authorList>
            <person name="Iorizzo M."/>
            <person name="Ellison S."/>
            <person name="Senalik D."/>
            <person name="Zeng P."/>
            <person name="Satapoomin P."/>
            <person name="Huang J."/>
            <person name="Bowman M."/>
            <person name="Iovene M."/>
            <person name="Sanseverino W."/>
            <person name="Cavagnaro P."/>
            <person name="Yildiz M."/>
            <person name="Macko-Podgorni A."/>
            <person name="Moranska E."/>
            <person name="Grzebelus E."/>
            <person name="Grzebelus D."/>
            <person name="Ashrafi H."/>
            <person name="Zheng Z."/>
            <person name="Cheng S."/>
            <person name="Spooner D."/>
            <person name="Van Deynze A."/>
            <person name="Simon P."/>
        </authorList>
    </citation>
    <scope>NUCLEOTIDE SEQUENCE</scope>
    <source>
        <tissue evidence="3">Leaf</tissue>
    </source>
</reference>
<dbReference type="PROSITE" id="PS50076">
    <property type="entry name" value="DNAJ_2"/>
    <property type="match status" value="1"/>
</dbReference>
<feature type="compositionally biased region" description="Polar residues" evidence="1">
    <location>
        <begin position="314"/>
        <end position="327"/>
    </location>
</feature>
<dbReference type="InterPro" id="IPR024593">
    <property type="entry name" value="DUF3444"/>
</dbReference>
<dbReference type="Gene3D" id="1.10.287.110">
    <property type="entry name" value="DnaJ domain"/>
    <property type="match status" value="1"/>
</dbReference>
<accession>A0AAF1AL53</accession>